<dbReference type="InterPro" id="IPR015987">
    <property type="entry name" value="UCP022704"/>
</dbReference>
<dbReference type="InterPro" id="IPR009784">
    <property type="entry name" value="DUF1349"/>
</dbReference>
<accession>A0ABU1J409</accession>
<dbReference type="Gene3D" id="2.60.120.200">
    <property type="match status" value="1"/>
</dbReference>
<dbReference type="Proteomes" id="UP001185028">
    <property type="component" value="Unassembled WGS sequence"/>
</dbReference>
<protein>
    <submittedName>
        <fullName evidence="1">Regulation of enolase protein 1 (Concanavalin A-like superfamily)</fullName>
    </submittedName>
</protein>
<reference evidence="1 2" key="1">
    <citation type="submission" date="2023-07" db="EMBL/GenBank/DDBJ databases">
        <title>Genomic Encyclopedia of Type Strains, Phase IV (KMG-IV): sequencing the most valuable type-strain genomes for metagenomic binning, comparative biology and taxonomic classification.</title>
        <authorList>
            <person name="Goeker M."/>
        </authorList>
    </citation>
    <scope>NUCLEOTIDE SEQUENCE [LARGE SCALE GENOMIC DNA]</scope>
    <source>
        <strain evidence="1 2">DSM 22170</strain>
    </source>
</reference>
<dbReference type="PANTHER" id="PTHR35332:SF2">
    <property type="entry name" value="REGULATION OF ENOLASE PROTEIN 1"/>
    <property type="match status" value="1"/>
</dbReference>
<gene>
    <name evidence="1" type="ORF">JOC58_003097</name>
</gene>
<dbReference type="InterPro" id="IPR013320">
    <property type="entry name" value="ConA-like_dom_sf"/>
</dbReference>
<keyword evidence="2" id="KW-1185">Reference proteome</keyword>
<sequence length="214" mass="24762">MMTNVLENFTETTLDERLQWHSPPEKWSISPQKQVLTFEPLAETDFWQKTHYGFRVDNGHFLFAEVKGDFQMTTRVRTYPVHQYDQAGLMVRFSDRCWLKTSVEFETDGHAKLGAVVTNNGYSDWSTQNFRAGFTELMFRITRVSGDYTIEYAEPADDEASEPAWHQMRIAHLFDDVDDQTPFQCGVYACCPQGQGCQVEFDFLHIVQQGTSTI</sequence>
<dbReference type="SUPFAM" id="SSF49899">
    <property type="entry name" value="Concanavalin A-like lectins/glucanases"/>
    <property type="match status" value="1"/>
</dbReference>
<name>A0ABU1J409_9BACL</name>
<proteinExistence type="predicted"/>
<dbReference type="RefSeq" id="WP_373289148.1">
    <property type="nucleotide sequence ID" value="NZ_BMMB01000007.1"/>
</dbReference>
<dbReference type="Pfam" id="PF07081">
    <property type="entry name" value="DUF1349"/>
    <property type="match status" value="1"/>
</dbReference>
<dbReference type="PANTHER" id="PTHR35332">
    <property type="entry name" value="REGULATION OF ENOLASE PROTEIN 1"/>
    <property type="match status" value="1"/>
</dbReference>
<dbReference type="PIRSF" id="PIRSF022704">
    <property type="entry name" value="UCP022704"/>
    <property type="match status" value="1"/>
</dbReference>
<organism evidence="1 2">
    <name type="scientific">Paenibacillus hunanensis</name>
    <dbReference type="NCBI Taxonomy" id="539262"/>
    <lineage>
        <taxon>Bacteria</taxon>
        <taxon>Bacillati</taxon>
        <taxon>Bacillota</taxon>
        <taxon>Bacilli</taxon>
        <taxon>Bacillales</taxon>
        <taxon>Paenibacillaceae</taxon>
        <taxon>Paenibacillus</taxon>
    </lineage>
</organism>
<dbReference type="EMBL" id="JAVDQH010000012">
    <property type="protein sequence ID" value="MDR6245198.1"/>
    <property type="molecule type" value="Genomic_DNA"/>
</dbReference>
<evidence type="ECO:0000313" key="2">
    <source>
        <dbReference type="Proteomes" id="UP001185028"/>
    </source>
</evidence>
<comment type="caution">
    <text evidence="1">The sequence shown here is derived from an EMBL/GenBank/DDBJ whole genome shotgun (WGS) entry which is preliminary data.</text>
</comment>
<evidence type="ECO:0000313" key="1">
    <source>
        <dbReference type="EMBL" id="MDR6245198.1"/>
    </source>
</evidence>